<proteinExistence type="predicted"/>
<gene>
    <name evidence="1" type="ORF">DCCM_3058</name>
</gene>
<keyword evidence="2" id="KW-1185">Reference proteome</keyword>
<sequence length="47" mass="5312">MRVKFFKTTLKTNCHHIIPIYDGNSTGGYLYNGIYNGVTGIYPNLCI</sequence>
<evidence type="ECO:0000313" key="1">
    <source>
        <dbReference type="EMBL" id="GBF33947.1"/>
    </source>
</evidence>
<dbReference type="AlphaFoldDB" id="A0A2L2XC86"/>
<protein>
    <submittedName>
        <fullName evidence="1">Uncharacterized protein</fullName>
    </submittedName>
</protein>
<evidence type="ECO:0000313" key="2">
    <source>
        <dbReference type="Proteomes" id="UP000239549"/>
    </source>
</evidence>
<organism evidence="1 2">
    <name type="scientific">Desulfocucumis palustris</name>
    <dbReference type="NCBI Taxonomy" id="1898651"/>
    <lineage>
        <taxon>Bacteria</taxon>
        <taxon>Bacillati</taxon>
        <taxon>Bacillota</taxon>
        <taxon>Clostridia</taxon>
        <taxon>Eubacteriales</taxon>
        <taxon>Desulfocucumaceae</taxon>
        <taxon>Desulfocucumis</taxon>
    </lineage>
</organism>
<comment type="caution">
    <text evidence="1">The sequence shown here is derived from an EMBL/GenBank/DDBJ whole genome shotgun (WGS) entry which is preliminary data.</text>
</comment>
<reference evidence="2" key="1">
    <citation type="submission" date="2018-02" db="EMBL/GenBank/DDBJ databases">
        <title>Genome sequence of Desulfocucumis palustris strain NAW-5.</title>
        <authorList>
            <person name="Watanabe M."/>
            <person name="Kojima H."/>
            <person name="Fukui M."/>
        </authorList>
    </citation>
    <scope>NUCLEOTIDE SEQUENCE [LARGE SCALE GENOMIC DNA]</scope>
    <source>
        <strain evidence="2">NAW-5</strain>
    </source>
</reference>
<accession>A0A2L2XC86</accession>
<dbReference type="EMBL" id="BFAV01000124">
    <property type="protein sequence ID" value="GBF33947.1"/>
    <property type="molecule type" value="Genomic_DNA"/>
</dbReference>
<dbReference type="Proteomes" id="UP000239549">
    <property type="component" value="Unassembled WGS sequence"/>
</dbReference>
<name>A0A2L2XC86_9FIRM</name>